<dbReference type="InterPro" id="IPR047324">
    <property type="entry name" value="LbH_gamma_CA-like"/>
</dbReference>
<dbReference type="InterPro" id="IPR011004">
    <property type="entry name" value="Trimer_LpxA-like_sf"/>
</dbReference>
<sequence>MEDYYRLSIDPEARIAPNATLVGDIALERDVTILFNATLRAEKGGRIVVGEGTNIQEQCCLHIEYGRTLTVGRGTTVGHGAILHGCTIGDNTLVGMGAIVMNDAVVGDNCLIGAGALVPNGMSIPNGTLVVGMPAKPRRMLTDQEIAANRRSAEGYVDDGINLAENGIIFSGANLPATSMTIAIR</sequence>
<dbReference type="PANTHER" id="PTHR13061">
    <property type="entry name" value="DYNACTIN SUBUNIT P25"/>
    <property type="match status" value="1"/>
</dbReference>
<protein>
    <submittedName>
        <fullName evidence="1">Gamma carbonic anhydrase family protein</fullName>
    </submittedName>
</protein>
<dbReference type="SUPFAM" id="SSF51161">
    <property type="entry name" value="Trimeric LpxA-like enzymes"/>
    <property type="match status" value="1"/>
</dbReference>
<dbReference type="InterPro" id="IPR001451">
    <property type="entry name" value="Hexapep"/>
</dbReference>
<gene>
    <name evidence="1" type="ORF">C2L71_05850</name>
</gene>
<evidence type="ECO:0000313" key="1">
    <source>
        <dbReference type="EMBL" id="PNV67798.1"/>
    </source>
</evidence>
<comment type="caution">
    <text evidence="1">The sequence shown here is derived from an EMBL/GenBank/DDBJ whole genome shotgun (WGS) entry which is preliminary data.</text>
</comment>
<dbReference type="InterPro" id="IPR050484">
    <property type="entry name" value="Transf_Hexapept/Carb_Anhydrase"/>
</dbReference>
<reference evidence="2" key="1">
    <citation type="submission" date="2018-01" db="EMBL/GenBank/DDBJ databases">
        <title>Rubneribacter badeniensis gen. nov., sp. nov., and Colonibacter rubneri, gen. nov., sp. nov., WGS of new members of the Eggerthellaceae.</title>
        <authorList>
            <person name="Danylec N."/>
            <person name="Stoll D.A."/>
            <person name="Doetsch A."/>
            <person name="Kulling S.E."/>
            <person name="Huch M."/>
        </authorList>
    </citation>
    <scope>NUCLEOTIDE SEQUENCE [LARGE SCALE GENOMIC DNA]</scope>
    <source>
        <strain evidence="2">ResAG-96</strain>
    </source>
</reference>
<dbReference type="Pfam" id="PF00132">
    <property type="entry name" value="Hexapep"/>
    <property type="match status" value="1"/>
</dbReference>
<accession>A0A2K2UC78</accession>
<dbReference type="EMBL" id="PPEK01000005">
    <property type="protein sequence ID" value="PNV67798.1"/>
    <property type="molecule type" value="Genomic_DNA"/>
</dbReference>
<dbReference type="RefSeq" id="WP_103264852.1">
    <property type="nucleotide sequence ID" value="NZ_CABMLE010000005.1"/>
</dbReference>
<dbReference type="PANTHER" id="PTHR13061:SF29">
    <property type="entry name" value="GAMMA CARBONIC ANHYDRASE-LIKE 1, MITOCHONDRIAL-RELATED"/>
    <property type="match status" value="1"/>
</dbReference>
<dbReference type="OrthoDB" id="9803036at2"/>
<dbReference type="AlphaFoldDB" id="A0A2K2UC78"/>
<keyword evidence="2" id="KW-1185">Reference proteome</keyword>
<dbReference type="Proteomes" id="UP000236197">
    <property type="component" value="Unassembled WGS sequence"/>
</dbReference>
<proteinExistence type="predicted"/>
<name>A0A2K2UC78_9ACTN</name>
<organism evidence="1 2">
    <name type="scientific">Enteroscipio rubneri</name>
    <dbReference type="NCBI Taxonomy" id="2070686"/>
    <lineage>
        <taxon>Bacteria</taxon>
        <taxon>Bacillati</taxon>
        <taxon>Actinomycetota</taxon>
        <taxon>Coriobacteriia</taxon>
        <taxon>Eggerthellales</taxon>
        <taxon>Eggerthellaceae</taxon>
        <taxon>Enteroscipio</taxon>
    </lineage>
</organism>
<evidence type="ECO:0000313" key="2">
    <source>
        <dbReference type="Proteomes" id="UP000236197"/>
    </source>
</evidence>
<dbReference type="CDD" id="cd04645">
    <property type="entry name" value="LbH_gamma_CA_like"/>
    <property type="match status" value="1"/>
</dbReference>
<dbReference type="Gene3D" id="2.160.10.10">
    <property type="entry name" value="Hexapeptide repeat proteins"/>
    <property type="match status" value="1"/>
</dbReference>